<dbReference type="Pfam" id="PF00013">
    <property type="entry name" value="KH_1"/>
    <property type="match status" value="1"/>
</dbReference>
<dbReference type="GO" id="GO:0003723">
    <property type="term" value="F:RNA binding"/>
    <property type="evidence" value="ECO:0007669"/>
    <property type="project" value="UniProtKB-UniRule"/>
</dbReference>
<evidence type="ECO:0000259" key="2">
    <source>
        <dbReference type="SMART" id="SM00322"/>
    </source>
</evidence>
<dbReference type="VEuPathDB" id="MicrosporidiaDB:EROM_040150"/>
<evidence type="ECO:0000313" key="3">
    <source>
        <dbReference type="EMBL" id="AFN82785.1"/>
    </source>
</evidence>
<dbReference type="InterPro" id="IPR004087">
    <property type="entry name" value="KH_dom"/>
</dbReference>
<dbReference type="OrthoDB" id="1937934at2759"/>
<reference evidence="3 4" key="1">
    <citation type="journal article" date="2012" name="Proc. Natl. Acad. Sci. U.S.A.">
        <title>Gain and loss of multiple functionally related, horizontally transferred genes in the reduced genomes of two microsporidian parasites.</title>
        <authorList>
            <person name="Pombert J.-F."/>
            <person name="Selman M."/>
            <person name="Burki F."/>
            <person name="Bardell F.T."/>
            <person name="Farinelli L."/>
            <person name="Solter L.F."/>
            <person name="Whitman D.W."/>
            <person name="Weiss L.M."/>
            <person name="Corradi N."/>
            <person name="Keeling P.J."/>
        </authorList>
    </citation>
    <scope>NUCLEOTIDE SEQUENCE [LARGE SCALE GENOMIC DNA]</scope>
    <source>
        <strain evidence="3 4">SJ-2008</strain>
    </source>
</reference>
<dbReference type="EMBL" id="CP003521">
    <property type="protein sequence ID" value="AFN82785.1"/>
    <property type="molecule type" value="Genomic_DNA"/>
</dbReference>
<gene>
    <name evidence="3" type="ordered locus">EROM_040150</name>
</gene>
<dbReference type="InterPro" id="IPR004088">
    <property type="entry name" value="KH_dom_type_1"/>
</dbReference>
<dbReference type="HOGENOM" id="CLU_1348918_0_0_1"/>
<dbReference type="SUPFAM" id="SSF54791">
    <property type="entry name" value="Eukaryotic type KH-domain (KH-domain type I)"/>
    <property type="match status" value="1"/>
</dbReference>
<dbReference type="RefSeq" id="XP_009264282.1">
    <property type="nucleotide sequence ID" value="XM_009266007.1"/>
</dbReference>
<dbReference type="PROSITE" id="PS50084">
    <property type="entry name" value="KH_TYPE_1"/>
    <property type="match status" value="1"/>
</dbReference>
<accession>I7ADW2</accession>
<dbReference type="Gene3D" id="3.30.1370.10">
    <property type="entry name" value="K Homology domain, type 1"/>
    <property type="match status" value="1"/>
</dbReference>
<feature type="domain" description="K Homology" evidence="2">
    <location>
        <begin position="130"/>
        <end position="200"/>
    </location>
</feature>
<dbReference type="InterPro" id="IPR036612">
    <property type="entry name" value="KH_dom_type_1_sf"/>
</dbReference>
<organism evidence="3 4">
    <name type="scientific">Encephalitozoon romaleae (strain SJ-2008)</name>
    <name type="common">Microsporidian parasite</name>
    <dbReference type="NCBI Taxonomy" id="1178016"/>
    <lineage>
        <taxon>Eukaryota</taxon>
        <taxon>Fungi</taxon>
        <taxon>Fungi incertae sedis</taxon>
        <taxon>Microsporidia</taxon>
        <taxon>Unikaryonidae</taxon>
        <taxon>Encephalitozoon</taxon>
    </lineage>
</organism>
<proteinExistence type="predicted"/>
<evidence type="ECO:0000313" key="4">
    <source>
        <dbReference type="Proteomes" id="UP000010094"/>
    </source>
</evidence>
<dbReference type="KEGG" id="ero:EROM_040150"/>
<name>I7ADW2_ENCRO</name>
<dbReference type="AlphaFoldDB" id="I7ADW2"/>
<sequence>MDKEIPEPKDIALTSNEFLEYLKGKYKKEVRREHNKIIFAREPLKYRKMGLNEYLEKDRESQEEIVIPKMNMSELMILGQEANVSISIDKFNKDPEIMVLLVRGTITGIESFREKMEYIHNKLPGNIQTDGEVKVLDIPPESEDIVIGKNGVNIYKLQKDFKIIIRVIDGNRSGIKALVISGDDKSQVQEACNHVINLIYRNVN</sequence>
<dbReference type="GeneID" id="20521079"/>
<protein>
    <recommendedName>
        <fullName evidence="2">K Homology domain-containing protein</fullName>
    </recommendedName>
</protein>
<dbReference type="Proteomes" id="UP000010094">
    <property type="component" value="Chromosome IV"/>
</dbReference>
<keyword evidence="1" id="KW-0694">RNA-binding</keyword>
<evidence type="ECO:0000256" key="1">
    <source>
        <dbReference type="PROSITE-ProRule" id="PRU00117"/>
    </source>
</evidence>
<keyword evidence="4" id="KW-1185">Reference proteome</keyword>
<dbReference type="SMART" id="SM00322">
    <property type="entry name" value="KH"/>
    <property type="match status" value="1"/>
</dbReference>